<organism evidence="3 4">
    <name type="scientific">Plakobranchus ocellatus</name>
    <dbReference type="NCBI Taxonomy" id="259542"/>
    <lineage>
        <taxon>Eukaryota</taxon>
        <taxon>Metazoa</taxon>
        <taxon>Spiralia</taxon>
        <taxon>Lophotrochozoa</taxon>
        <taxon>Mollusca</taxon>
        <taxon>Gastropoda</taxon>
        <taxon>Heterobranchia</taxon>
        <taxon>Euthyneura</taxon>
        <taxon>Panpulmonata</taxon>
        <taxon>Sacoglossa</taxon>
        <taxon>Placobranchoidea</taxon>
        <taxon>Plakobranchidae</taxon>
        <taxon>Plakobranchus</taxon>
    </lineage>
</organism>
<dbReference type="EMBL" id="BLXT01005284">
    <property type="protein sequence ID" value="GFO21771.1"/>
    <property type="molecule type" value="Genomic_DNA"/>
</dbReference>
<comment type="caution">
    <text evidence="3">The sequence shown here is derived from an EMBL/GenBank/DDBJ whole genome shotgun (WGS) entry which is preliminary data.</text>
</comment>
<accession>A0AAV4BMT9</accession>
<gene>
    <name evidence="3" type="ORF">PoB_004827600</name>
</gene>
<feature type="compositionally biased region" description="Polar residues" evidence="1">
    <location>
        <begin position="226"/>
        <end position="235"/>
    </location>
</feature>
<proteinExistence type="predicted"/>
<dbReference type="PANTHER" id="PTHR35539">
    <property type="entry name" value="CDNA SEQUENCE BC048562"/>
    <property type="match status" value="1"/>
</dbReference>
<dbReference type="Proteomes" id="UP000735302">
    <property type="component" value="Unassembled WGS sequence"/>
</dbReference>
<reference evidence="3 4" key="1">
    <citation type="journal article" date="2021" name="Elife">
        <title>Chloroplast acquisition without the gene transfer in kleptoplastic sea slugs, Plakobranchus ocellatus.</title>
        <authorList>
            <person name="Maeda T."/>
            <person name="Takahashi S."/>
            <person name="Yoshida T."/>
            <person name="Shimamura S."/>
            <person name="Takaki Y."/>
            <person name="Nagai Y."/>
            <person name="Toyoda A."/>
            <person name="Suzuki Y."/>
            <person name="Arimoto A."/>
            <person name="Ishii H."/>
            <person name="Satoh N."/>
            <person name="Nishiyama T."/>
            <person name="Hasebe M."/>
            <person name="Maruyama T."/>
            <person name="Minagawa J."/>
            <person name="Obokata J."/>
            <person name="Shigenobu S."/>
        </authorList>
    </citation>
    <scope>NUCLEOTIDE SEQUENCE [LARGE SCALE GENOMIC DNA]</scope>
</reference>
<dbReference type="InterPro" id="IPR029369">
    <property type="entry name" value="HDNR"/>
</dbReference>
<sequence length="274" mass="31113">MATKVSSHSTGSWFPSGYYGHYRSKTRTDFVNEYRQLAKPQPPRRFIHRSSQPVVSHLFSTHDNRNSFMCDASYFAQGLGKKRHPERSGAFDPNFIAWHTHRSDTRKGRPMTSTYKQDFRLEKPCVQLLTQRPKTSFDGVPSTMYRTIHGSDSPNRDFINAMSNEALMLTAVQRQQQAKLKKSERRETVASCLSWHRPRVPEPTFHTCYDHIDMRPCVQLDPASHPPQQALTQHPSPGLTAPPPEQPSPSTQALLNSCPPQPPAQPTQLPAQAE</sequence>
<protein>
    <recommendedName>
        <fullName evidence="2">Domain of unknown function with conserved HDNR motif domain-containing protein</fullName>
    </recommendedName>
</protein>
<dbReference type="Pfam" id="PF15115">
    <property type="entry name" value="HDNR"/>
    <property type="match status" value="1"/>
</dbReference>
<name>A0AAV4BMT9_9GAST</name>
<evidence type="ECO:0000313" key="3">
    <source>
        <dbReference type="EMBL" id="GFO21771.1"/>
    </source>
</evidence>
<feature type="domain" description="Domain of unknown function with conserved HDNR motif" evidence="2">
    <location>
        <begin position="8"/>
        <end position="132"/>
    </location>
</feature>
<feature type="region of interest" description="Disordered" evidence="1">
    <location>
        <begin position="219"/>
        <end position="274"/>
    </location>
</feature>
<evidence type="ECO:0000256" key="1">
    <source>
        <dbReference type="SAM" id="MobiDB-lite"/>
    </source>
</evidence>
<dbReference type="PANTHER" id="PTHR35539:SF1">
    <property type="entry name" value="CDNA SEQUENCE BC048562"/>
    <property type="match status" value="1"/>
</dbReference>
<dbReference type="AlphaFoldDB" id="A0AAV4BMT9"/>
<evidence type="ECO:0000259" key="2">
    <source>
        <dbReference type="Pfam" id="PF15115"/>
    </source>
</evidence>
<keyword evidence="4" id="KW-1185">Reference proteome</keyword>
<evidence type="ECO:0000313" key="4">
    <source>
        <dbReference type="Proteomes" id="UP000735302"/>
    </source>
</evidence>